<organism evidence="1 2">
    <name type="scientific">Trichinella nativa</name>
    <dbReference type="NCBI Taxonomy" id="6335"/>
    <lineage>
        <taxon>Eukaryota</taxon>
        <taxon>Metazoa</taxon>
        <taxon>Ecdysozoa</taxon>
        <taxon>Nematoda</taxon>
        <taxon>Enoplea</taxon>
        <taxon>Dorylaimia</taxon>
        <taxon>Trichinellida</taxon>
        <taxon>Trichinellidae</taxon>
        <taxon>Trichinella</taxon>
    </lineage>
</organism>
<reference evidence="1 2" key="1">
    <citation type="submission" date="2015-05" db="EMBL/GenBank/DDBJ databases">
        <title>Evolution of Trichinella species and genotypes.</title>
        <authorList>
            <person name="Korhonen P.K."/>
            <person name="Edoardo P."/>
            <person name="Giuseppe L.R."/>
            <person name="Gasser R.B."/>
        </authorList>
    </citation>
    <scope>NUCLEOTIDE SEQUENCE [LARGE SCALE GENOMIC DNA]</scope>
    <source>
        <strain evidence="1">ISS10</strain>
    </source>
</reference>
<protein>
    <submittedName>
        <fullName evidence="1">Uncharacterized protein</fullName>
    </submittedName>
</protein>
<evidence type="ECO:0000313" key="1">
    <source>
        <dbReference type="EMBL" id="KRZ59189.1"/>
    </source>
</evidence>
<sequence length="157" mass="18603">MHVRLKWIINDNSNGCLMITISTKRIGCFCFGPNYCNNARCLNVPILARIYLALVVIFQSFKLSSPFVDWFDARNKYFRRERISISNFAVEFLKLHYRDDVENYFQKNEQFSVQGCFKWFTARLRTYPKAPKLNLHTYRAHVPFHSGRVSTAMIREC</sequence>
<dbReference type="AlphaFoldDB" id="A0A0V1LI51"/>
<name>A0A0V1LI51_9BILA</name>
<gene>
    <name evidence="1" type="ORF">T02_3759</name>
</gene>
<dbReference type="Proteomes" id="UP000054721">
    <property type="component" value="Unassembled WGS sequence"/>
</dbReference>
<keyword evidence="2" id="KW-1185">Reference proteome</keyword>
<dbReference type="EMBL" id="JYDW01000046">
    <property type="protein sequence ID" value="KRZ59189.1"/>
    <property type="molecule type" value="Genomic_DNA"/>
</dbReference>
<evidence type="ECO:0000313" key="2">
    <source>
        <dbReference type="Proteomes" id="UP000054721"/>
    </source>
</evidence>
<proteinExistence type="predicted"/>
<comment type="caution">
    <text evidence="1">The sequence shown here is derived from an EMBL/GenBank/DDBJ whole genome shotgun (WGS) entry which is preliminary data.</text>
</comment>
<accession>A0A0V1LI51</accession>